<dbReference type="InterPro" id="IPR016181">
    <property type="entry name" value="Acyl_CoA_acyltransferase"/>
</dbReference>
<evidence type="ECO:0000313" key="1">
    <source>
        <dbReference type="EMBL" id="GID79699.1"/>
    </source>
</evidence>
<dbReference type="Gene3D" id="3.40.630.30">
    <property type="match status" value="1"/>
</dbReference>
<dbReference type="EMBL" id="BOMI01000175">
    <property type="protein sequence ID" value="GID79699.1"/>
    <property type="molecule type" value="Genomic_DNA"/>
</dbReference>
<evidence type="ECO:0000313" key="2">
    <source>
        <dbReference type="Proteomes" id="UP000609879"/>
    </source>
</evidence>
<organism evidence="1 2">
    <name type="scientific">Paractinoplanes deccanensis</name>
    <dbReference type="NCBI Taxonomy" id="113561"/>
    <lineage>
        <taxon>Bacteria</taxon>
        <taxon>Bacillati</taxon>
        <taxon>Actinomycetota</taxon>
        <taxon>Actinomycetes</taxon>
        <taxon>Micromonosporales</taxon>
        <taxon>Micromonosporaceae</taxon>
        <taxon>Paractinoplanes</taxon>
    </lineage>
</organism>
<comment type="caution">
    <text evidence="1">The sequence shown here is derived from an EMBL/GenBank/DDBJ whole genome shotgun (WGS) entry which is preliminary data.</text>
</comment>
<evidence type="ECO:0008006" key="3">
    <source>
        <dbReference type="Google" id="ProtNLM"/>
    </source>
</evidence>
<accession>A0ABQ3YI93</accession>
<name>A0ABQ3YI93_9ACTN</name>
<keyword evidence="2" id="KW-1185">Reference proteome</keyword>
<proteinExistence type="predicted"/>
<sequence length="339" mass="37945">MAEAAILRPDDGAWADTLTKVRHDVYHLPEYVRLDAGLSEARPIAFRYAEADRVLLLPLLLRQVPDTDFWDAVSPYGYPGPVSNAAAGDLGFWSRAWSAFTDLMCAHGAITAFVRLHPLLPVPASPLSSAGTLVRHGETVSIDLRDTAEEMWRQTHRSHRNQIGKARRAGITVVFDDWTRYDEWISTYHATMRRVGATAFYFFPTTYFEELRAALAGKTHLAVALSETGEVLGGNLFFAYNGLMHTHLQSTRDGPINHADKLLYDEVRTWGRTHHATTTYHLGGGVGGAEDSLFRYKAAFSSGRQDFHTWRAITDPRAYEKLAGPPTPEALQSRFPPYR</sequence>
<dbReference type="RefSeq" id="WP_203776180.1">
    <property type="nucleotide sequence ID" value="NZ_BAAABO010000031.1"/>
</dbReference>
<dbReference type="SUPFAM" id="SSF55729">
    <property type="entry name" value="Acyl-CoA N-acyltransferases (Nat)"/>
    <property type="match status" value="1"/>
</dbReference>
<protein>
    <recommendedName>
        <fullName evidence="3">BioF2-like acetyltransferase domain-containing protein</fullName>
    </recommendedName>
</protein>
<gene>
    <name evidence="1" type="ORF">Ade02nite_83400</name>
</gene>
<reference evidence="1 2" key="1">
    <citation type="submission" date="2021-01" db="EMBL/GenBank/DDBJ databases">
        <title>Whole genome shotgun sequence of Actinoplanes deccanensis NBRC 13994.</title>
        <authorList>
            <person name="Komaki H."/>
            <person name="Tamura T."/>
        </authorList>
    </citation>
    <scope>NUCLEOTIDE SEQUENCE [LARGE SCALE GENOMIC DNA]</scope>
    <source>
        <strain evidence="1 2">NBRC 13994</strain>
    </source>
</reference>
<dbReference type="Proteomes" id="UP000609879">
    <property type="component" value="Unassembled WGS sequence"/>
</dbReference>